<dbReference type="RefSeq" id="WP_186409146.1">
    <property type="nucleotide sequence ID" value="NZ_FLQX01000162.1"/>
</dbReference>
<keyword evidence="3" id="KW-1185">Reference proteome</keyword>
<dbReference type="Proteomes" id="UP000199169">
    <property type="component" value="Unassembled WGS sequence"/>
</dbReference>
<evidence type="ECO:0008006" key="4">
    <source>
        <dbReference type="Google" id="ProtNLM"/>
    </source>
</evidence>
<feature type="transmembrane region" description="Helical" evidence="1">
    <location>
        <begin position="163"/>
        <end position="182"/>
    </location>
</feature>
<dbReference type="PANTHER" id="PTHR30188:SF3">
    <property type="entry name" value="ABC TRANSPORTER PERMEASE"/>
    <property type="match status" value="1"/>
</dbReference>
<gene>
    <name evidence="2" type="ORF">ACCAA_810048</name>
</gene>
<dbReference type="NCBIfam" id="TIGR00056">
    <property type="entry name" value="MlaE family lipid ABC transporter permease subunit"/>
    <property type="match status" value="1"/>
</dbReference>
<comment type="subcellular location">
    <subcellularLocation>
        <location evidence="1">Cell inner membrane</location>
        <topology evidence="1">Multi-pass membrane protein</topology>
    </subcellularLocation>
</comment>
<evidence type="ECO:0000313" key="2">
    <source>
        <dbReference type="EMBL" id="SBT10010.1"/>
    </source>
</evidence>
<dbReference type="GO" id="GO:0043190">
    <property type="term" value="C:ATP-binding cassette (ABC) transporter complex"/>
    <property type="evidence" value="ECO:0007669"/>
    <property type="project" value="InterPro"/>
</dbReference>
<feature type="transmembrane region" description="Helical" evidence="1">
    <location>
        <begin position="256"/>
        <end position="280"/>
    </location>
</feature>
<reference evidence="2 3" key="1">
    <citation type="submission" date="2016-06" db="EMBL/GenBank/DDBJ databases">
        <authorList>
            <person name="Kjaerup R.B."/>
            <person name="Dalgaard T.S."/>
            <person name="Juul-Madsen H.R."/>
        </authorList>
    </citation>
    <scope>NUCLEOTIDE SEQUENCE [LARGE SCALE GENOMIC DNA]</scope>
    <source>
        <strain evidence="2">3</strain>
    </source>
</reference>
<comment type="similarity">
    <text evidence="1">Belongs to the MlaE permease family.</text>
</comment>
<feature type="transmembrane region" description="Helical" evidence="1">
    <location>
        <begin position="194"/>
        <end position="217"/>
    </location>
</feature>
<evidence type="ECO:0000256" key="1">
    <source>
        <dbReference type="RuleBase" id="RU362044"/>
    </source>
</evidence>
<dbReference type="EMBL" id="FLQX01000162">
    <property type="protein sequence ID" value="SBT10010.1"/>
    <property type="molecule type" value="Genomic_DNA"/>
</dbReference>
<dbReference type="GO" id="GO:0005548">
    <property type="term" value="F:phospholipid transporter activity"/>
    <property type="evidence" value="ECO:0007669"/>
    <property type="project" value="TreeGrafter"/>
</dbReference>
<proteinExistence type="inferred from homology"/>
<dbReference type="InterPro" id="IPR030802">
    <property type="entry name" value="Permease_MalE"/>
</dbReference>
<dbReference type="STRING" id="1860102.ACCAA_810048"/>
<name>A0A1A8XYI5_9PROT</name>
<evidence type="ECO:0000313" key="3">
    <source>
        <dbReference type="Proteomes" id="UP000199169"/>
    </source>
</evidence>
<feature type="transmembrane region" description="Helical" evidence="1">
    <location>
        <begin position="346"/>
        <end position="364"/>
    </location>
</feature>
<keyword evidence="1" id="KW-0812">Transmembrane</keyword>
<protein>
    <recommendedName>
        <fullName evidence="4">ABC transporter permease</fullName>
    </recommendedName>
</protein>
<keyword evidence="1" id="KW-0472">Membrane</keyword>
<keyword evidence="1" id="KW-0997">Cell inner membrane</keyword>
<sequence length="371" mass="39589">MASATIETVRRAGSIEVVLSGDWTLATMPQPISRLELRLREVAADHSGWDLRSISRLDSAGAIVLWRGWGRRWPASLAVSAAHRLLLERVEAIAVDRDSVRSTGQLAWLLVPGRLVLAAADHLAGMVALIGQMVLDVVYLGLHPRDIPWREFSANLYKSGAQALPVTALIGFLIGVVLSYLSALQLQAFGADVFIVNLLGISIVRELGPVLVAVLVAGRSGSAMTAQIGVMRVTEEIDALATMGVSRSLRLVLPKVVALAVVMPLLVIWCSAAGIFGGMVSANLQMDLSYGFFIDTLPRVVPVANVWIGMSKGLVFGVLIALIACHFGLRVKPNTESLSSQTTTSVVTSITVAILVDAVFAILTRNFGVPL</sequence>
<keyword evidence="1" id="KW-1133">Transmembrane helix</keyword>
<keyword evidence="1" id="KW-1003">Cell membrane</keyword>
<dbReference type="AlphaFoldDB" id="A0A1A8XYI5"/>
<dbReference type="Pfam" id="PF02405">
    <property type="entry name" value="MlaE"/>
    <property type="match status" value="1"/>
</dbReference>
<dbReference type="InterPro" id="IPR003453">
    <property type="entry name" value="ABC_MlaE_roteobac"/>
</dbReference>
<feature type="transmembrane region" description="Helical" evidence="1">
    <location>
        <begin position="300"/>
        <end position="325"/>
    </location>
</feature>
<dbReference type="PANTHER" id="PTHR30188">
    <property type="entry name" value="ABC TRANSPORTER PERMEASE PROTEIN-RELATED"/>
    <property type="match status" value="1"/>
</dbReference>
<accession>A0A1A8XYI5</accession>
<organism evidence="2 3">
    <name type="scientific">Candidatus Accumulibacter aalborgensis</name>
    <dbReference type="NCBI Taxonomy" id="1860102"/>
    <lineage>
        <taxon>Bacteria</taxon>
        <taxon>Pseudomonadati</taxon>
        <taxon>Pseudomonadota</taxon>
        <taxon>Betaproteobacteria</taxon>
        <taxon>Candidatus Accumulibacter</taxon>
    </lineage>
</organism>